<gene>
    <name evidence="1" type="ORF">GCM10007927_16710</name>
</gene>
<proteinExistence type="predicted"/>
<accession>A0ABQ5VID9</accession>
<comment type="caution">
    <text evidence="1">The sequence shown here is derived from an EMBL/GenBank/DDBJ whole genome shotgun (WGS) entry which is preliminary data.</text>
</comment>
<sequence length="119" mass="13076">MGNTGWRRIRQPDGFKCFKGGIVDCHHIRLGQGFILSAFHTRADRSQIGGKWFGTGGAAGGTATAARKRLFCHHMYSGSQWKKGRAVYPACGAPRAARPRMAPMVRQTLVMMQISTRIG</sequence>
<organism evidence="1 2">
    <name type="scientific">Sulfitobacter pacificus</name>
    <dbReference type="NCBI Taxonomy" id="1499314"/>
    <lineage>
        <taxon>Bacteria</taxon>
        <taxon>Pseudomonadati</taxon>
        <taxon>Pseudomonadota</taxon>
        <taxon>Alphaproteobacteria</taxon>
        <taxon>Rhodobacterales</taxon>
        <taxon>Roseobacteraceae</taxon>
        <taxon>Sulfitobacter</taxon>
    </lineage>
</organism>
<dbReference type="Proteomes" id="UP001161388">
    <property type="component" value="Unassembled WGS sequence"/>
</dbReference>
<evidence type="ECO:0000313" key="1">
    <source>
        <dbReference type="EMBL" id="GLQ26868.1"/>
    </source>
</evidence>
<name>A0ABQ5VID9_9RHOB</name>
<keyword evidence="2" id="KW-1185">Reference proteome</keyword>
<reference evidence="1" key="1">
    <citation type="journal article" date="2014" name="Int. J. Syst. Evol. Microbiol.">
        <title>Complete genome of a new Firmicutes species belonging to the dominant human colonic microbiota ('Ruminococcus bicirculans') reveals two chromosomes and a selective capacity to utilize plant glucans.</title>
        <authorList>
            <consortium name="NISC Comparative Sequencing Program"/>
            <person name="Wegmann U."/>
            <person name="Louis P."/>
            <person name="Goesmann A."/>
            <person name="Henrissat B."/>
            <person name="Duncan S.H."/>
            <person name="Flint H.J."/>
        </authorList>
    </citation>
    <scope>NUCLEOTIDE SEQUENCE</scope>
    <source>
        <strain evidence="1">NBRC 109915</strain>
    </source>
</reference>
<dbReference type="EMBL" id="BSNL01000001">
    <property type="protein sequence ID" value="GLQ26868.1"/>
    <property type="molecule type" value="Genomic_DNA"/>
</dbReference>
<evidence type="ECO:0000313" key="2">
    <source>
        <dbReference type="Proteomes" id="UP001161388"/>
    </source>
</evidence>
<reference evidence="1" key="2">
    <citation type="submission" date="2023-01" db="EMBL/GenBank/DDBJ databases">
        <title>Draft genome sequence of Sulfitobacter pacificus strain NBRC 109915.</title>
        <authorList>
            <person name="Sun Q."/>
            <person name="Mori K."/>
        </authorList>
    </citation>
    <scope>NUCLEOTIDE SEQUENCE</scope>
    <source>
        <strain evidence="1">NBRC 109915</strain>
    </source>
</reference>
<protein>
    <submittedName>
        <fullName evidence="1">Uncharacterized protein</fullName>
    </submittedName>
</protein>